<protein>
    <submittedName>
        <fullName evidence="2">Uncharacterized protein</fullName>
    </submittedName>
</protein>
<evidence type="ECO:0000313" key="1">
    <source>
        <dbReference type="Proteomes" id="UP000492821"/>
    </source>
</evidence>
<name>A0A7E4UZ18_PANRE</name>
<accession>A0A7E4UZ18</accession>
<dbReference type="WBParaSite" id="Pan_g1444.t1">
    <property type="protein sequence ID" value="Pan_g1444.t1"/>
    <property type="gene ID" value="Pan_g1444"/>
</dbReference>
<dbReference type="Proteomes" id="UP000492821">
    <property type="component" value="Unassembled WGS sequence"/>
</dbReference>
<organism evidence="1 2">
    <name type="scientific">Panagrellus redivivus</name>
    <name type="common">Microworm</name>
    <dbReference type="NCBI Taxonomy" id="6233"/>
    <lineage>
        <taxon>Eukaryota</taxon>
        <taxon>Metazoa</taxon>
        <taxon>Ecdysozoa</taxon>
        <taxon>Nematoda</taxon>
        <taxon>Chromadorea</taxon>
        <taxon>Rhabditida</taxon>
        <taxon>Tylenchina</taxon>
        <taxon>Panagrolaimomorpha</taxon>
        <taxon>Panagrolaimoidea</taxon>
        <taxon>Panagrolaimidae</taxon>
        <taxon>Panagrellus</taxon>
    </lineage>
</organism>
<proteinExistence type="predicted"/>
<dbReference type="AlphaFoldDB" id="A0A7E4UZ18"/>
<sequence length="245" mass="27461">MISFTNDDCNKPPNEKSKQSNALFRELSLEKQATDSHGRRKHLRIAVTFVLLASNDHIQPYCDSLILSLVRKLERHGGSGQRAITFGWLQSRLTQFTLFPCPSAQQCNVQQYGIIRMYRRWANTLACFCFSYLFTKLTPSGGNCGACSSDAMLLVLPETSQSVLRSFTFPSFPSVDMNQNSSERRHNARGHMLVFVRELAGGTKEEPAGKAPTQCGSAPEVGCTWFNGQMLRQYRMALEFGDVAM</sequence>
<evidence type="ECO:0000313" key="2">
    <source>
        <dbReference type="WBParaSite" id="Pan_g1444.t1"/>
    </source>
</evidence>
<reference evidence="1" key="1">
    <citation type="journal article" date="2013" name="Genetics">
        <title>The draft genome and transcriptome of Panagrellus redivivus are shaped by the harsh demands of a free-living lifestyle.</title>
        <authorList>
            <person name="Srinivasan J."/>
            <person name="Dillman A.R."/>
            <person name="Macchietto M.G."/>
            <person name="Heikkinen L."/>
            <person name="Lakso M."/>
            <person name="Fracchia K.M."/>
            <person name="Antoshechkin I."/>
            <person name="Mortazavi A."/>
            <person name="Wong G."/>
            <person name="Sternberg P.W."/>
        </authorList>
    </citation>
    <scope>NUCLEOTIDE SEQUENCE [LARGE SCALE GENOMIC DNA]</scope>
    <source>
        <strain evidence="1">MT8872</strain>
    </source>
</reference>
<keyword evidence="1" id="KW-1185">Reference proteome</keyword>
<reference evidence="2" key="2">
    <citation type="submission" date="2020-10" db="UniProtKB">
        <authorList>
            <consortium name="WormBaseParasite"/>
        </authorList>
    </citation>
    <scope>IDENTIFICATION</scope>
</reference>